<dbReference type="InterPro" id="IPR049636">
    <property type="entry name" value="HNF4-like_DBD"/>
</dbReference>
<dbReference type="AlphaFoldDB" id="A0AAD5M536"/>
<keyword evidence="3 11" id="KW-0479">Metal-binding</keyword>
<evidence type="ECO:0000256" key="9">
    <source>
        <dbReference type="ARBA" id="ARBA00023170"/>
    </source>
</evidence>
<dbReference type="PANTHER" id="PTHR46587:SF5">
    <property type="entry name" value="NUCLEAR HORMONE RECEPTOR FAMILY"/>
    <property type="match status" value="1"/>
</dbReference>
<dbReference type="InterPro" id="IPR035500">
    <property type="entry name" value="NHR-like_dom_sf"/>
</dbReference>
<keyword evidence="9 11" id="KW-0675">Receptor</keyword>
<dbReference type="CDD" id="cd06157">
    <property type="entry name" value="NR_LBD"/>
    <property type="match status" value="1"/>
</dbReference>
<evidence type="ECO:0000313" key="15">
    <source>
        <dbReference type="Proteomes" id="UP001196413"/>
    </source>
</evidence>
<reference evidence="14" key="1">
    <citation type="submission" date="2021-06" db="EMBL/GenBank/DDBJ databases">
        <title>Parelaphostrongylus tenuis whole genome reference sequence.</title>
        <authorList>
            <person name="Garwood T.J."/>
            <person name="Larsen P.A."/>
            <person name="Fountain-Jones N.M."/>
            <person name="Garbe J.R."/>
            <person name="Macchietto M.G."/>
            <person name="Kania S.A."/>
            <person name="Gerhold R.W."/>
            <person name="Richards J.E."/>
            <person name="Wolf T.M."/>
        </authorList>
    </citation>
    <scope>NUCLEOTIDE SEQUENCE</scope>
    <source>
        <strain evidence="14">MNPRO001-30</strain>
        <tissue evidence="14">Meninges</tissue>
    </source>
</reference>
<dbReference type="CDD" id="cd06960">
    <property type="entry name" value="NR_DBD_HNF4A"/>
    <property type="match status" value="1"/>
</dbReference>
<proteinExistence type="inferred from homology"/>
<dbReference type="PROSITE" id="PS51030">
    <property type="entry name" value="NUCLEAR_REC_DBD_2"/>
    <property type="match status" value="1"/>
</dbReference>
<comment type="subcellular location">
    <subcellularLocation>
        <location evidence="1 11">Nucleus</location>
    </subcellularLocation>
</comment>
<dbReference type="Pfam" id="PF00104">
    <property type="entry name" value="Hormone_recep"/>
    <property type="match status" value="1"/>
</dbReference>
<dbReference type="GO" id="GO:0005634">
    <property type="term" value="C:nucleus"/>
    <property type="evidence" value="ECO:0007669"/>
    <property type="project" value="UniProtKB-SubCell"/>
</dbReference>
<evidence type="ECO:0000256" key="5">
    <source>
        <dbReference type="ARBA" id="ARBA00022833"/>
    </source>
</evidence>
<feature type="domain" description="Nuclear receptor" evidence="12">
    <location>
        <begin position="17"/>
        <end position="92"/>
    </location>
</feature>
<name>A0AAD5M536_PARTN</name>
<organism evidence="14 15">
    <name type="scientific">Parelaphostrongylus tenuis</name>
    <name type="common">Meningeal worm</name>
    <dbReference type="NCBI Taxonomy" id="148309"/>
    <lineage>
        <taxon>Eukaryota</taxon>
        <taxon>Metazoa</taxon>
        <taxon>Ecdysozoa</taxon>
        <taxon>Nematoda</taxon>
        <taxon>Chromadorea</taxon>
        <taxon>Rhabditida</taxon>
        <taxon>Rhabditina</taxon>
        <taxon>Rhabditomorpha</taxon>
        <taxon>Strongyloidea</taxon>
        <taxon>Metastrongylidae</taxon>
        <taxon>Parelaphostrongylus</taxon>
    </lineage>
</organism>
<dbReference type="Gene3D" id="3.30.50.10">
    <property type="entry name" value="Erythroid Transcription Factor GATA-1, subunit A"/>
    <property type="match status" value="1"/>
</dbReference>
<evidence type="ECO:0000259" key="12">
    <source>
        <dbReference type="PROSITE" id="PS51030"/>
    </source>
</evidence>
<dbReference type="GO" id="GO:0003700">
    <property type="term" value="F:DNA-binding transcription factor activity"/>
    <property type="evidence" value="ECO:0007669"/>
    <property type="project" value="InterPro"/>
</dbReference>
<evidence type="ECO:0000256" key="6">
    <source>
        <dbReference type="ARBA" id="ARBA00023015"/>
    </source>
</evidence>
<keyword evidence="5 11" id="KW-0862">Zinc</keyword>
<comment type="similarity">
    <text evidence="2 11">Belongs to the nuclear hormone receptor family.</text>
</comment>
<evidence type="ECO:0000256" key="1">
    <source>
        <dbReference type="ARBA" id="ARBA00004123"/>
    </source>
</evidence>
<feature type="domain" description="NR LBD" evidence="13">
    <location>
        <begin position="187"/>
        <end position="428"/>
    </location>
</feature>
<evidence type="ECO:0000313" key="14">
    <source>
        <dbReference type="EMBL" id="KAJ1352352.1"/>
    </source>
</evidence>
<evidence type="ECO:0000256" key="4">
    <source>
        <dbReference type="ARBA" id="ARBA00022771"/>
    </source>
</evidence>
<keyword evidence="4 11" id="KW-0863">Zinc-finger</keyword>
<sequence length="446" mass="50788">MSISGVKGTPLEVLSQTEQCVVCGDSADGYHYGVRSCRGCNAFFRRAVTYEQHFICRRGGHCLVDRTARCACRACRLAKCIAMGMDKKAVQPKREGSSSANGTFQEKNLAVYNSDTEAEKRFIDNGSITVKQENDPERQLISPCSAFTHASDGSTHELTSSYLPVLPPSPPPNSGLIVRQCYEFENQKKRRHAMLCRSLEEILTSDCDFNLRSVATPDDYTSLFQVQMILMFEWAEKLPEFGLLEPLDKAKLLHAFALRYLLLDNVFYTMELGFEDRIVLVNNNYIRPFEAPTYRNGQSEQRKTEFMMYGPEAKAMIEDLVIPMKRIGLKVGEMMTLRMIMFWNPGNIGLTTSGVDIARTASSNAVKELHSYFEGEGVVDLEHRIGNLLLLLPAFTKHVRYLYELVKLIPSFRKMNECDSFMDILINAFSSERDRQIRFYHWNSGR</sequence>
<dbReference type="EMBL" id="JAHQIW010001369">
    <property type="protein sequence ID" value="KAJ1352352.1"/>
    <property type="molecule type" value="Genomic_DNA"/>
</dbReference>
<dbReference type="PRINTS" id="PR00047">
    <property type="entry name" value="STROIDFINGER"/>
</dbReference>
<evidence type="ECO:0000256" key="10">
    <source>
        <dbReference type="ARBA" id="ARBA00023242"/>
    </source>
</evidence>
<evidence type="ECO:0000256" key="11">
    <source>
        <dbReference type="RuleBase" id="RU004334"/>
    </source>
</evidence>
<comment type="caution">
    <text evidence="14">The sequence shown here is derived from an EMBL/GenBank/DDBJ whole genome shotgun (WGS) entry which is preliminary data.</text>
</comment>
<evidence type="ECO:0000256" key="8">
    <source>
        <dbReference type="ARBA" id="ARBA00023163"/>
    </source>
</evidence>
<keyword evidence="8 11" id="KW-0804">Transcription</keyword>
<evidence type="ECO:0000256" key="3">
    <source>
        <dbReference type="ARBA" id="ARBA00022723"/>
    </source>
</evidence>
<protein>
    <submittedName>
        <fullName evidence="14">ZnF_C4, variant 2</fullName>
    </submittedName>
</protein>
<evidence type="ECO:0000259" key="13">
    <source>
        <dbReference type="PROSITE" id="PS51843"/>
    </source>
</evidence>
<evidence type="ECO:0000256" key="2">
    <source>
        <dbReference type="ARBA" id="ARBA00005993"/>
    </source>
</evidence>
<dbReference type="SMART" id="SM00430">
    <property type="entry name" value="HOLI"/>
    <property type="match status" value="1"/>
</dbReference>
<dbReference type="Pfam" id="PF00105">
    <property type="entry name" value="zf-C4"/>
    <property type="match status" value="1"/>
</dbReference>
<dbReference type="InterPro" id="IPR000536">
    <property type="entry name" value="Nucl_hrmn_rcpt_lig-bd"/>
</dbReference>
<dbReference type="SUPFAM" id="SSF57716">
    <property type="entry name" value="Glucocorticoid receptor-like (DNA-binding domain)"/>
    <property type="match status" value="1"/>
</dbReference>
<dbReference type="SMART" id="SM00399">
    <property type="entry name" value="ZnF_C4"/>
    <property type="match status" value="1"/>
</dbReference>
<dbReference type="InterPro" id="IPR001628">
    <property type="entry name" value="Znf_hrmn_rcpt"/>
</dbReference>
<dbReference type="GO" id="GO:0008270">
    <property type="term" value="F:zinc ion binding"/>
    <property type="evidence" value="ECO:0007669"/>
    <property type="project" value="UniProtKB-KW"/>
</dbReference>
<dbReference type="PANTHER" id="PTHR46587">
    <property type="entry name" value="NUCLEAR HORMONE RECEPTOR FAMILY"/>
    <property type="match status" value="1"/>
</dbReference>
<evidence type="ECO:0000256" key="7">
    <source>
        <dbReference type="ARBA" id="ARBA00023125"/>
    </source>
</evidence>
<dbReference type="PROSITE" id="PS00031">
    <property type="entry name" value="NUCLEAR_REC_DBD_1"/>
    <property type="match status" value="1"/>
</dbReference>
<dbReference type="FunFam" id="3.30.50.10:FF:000030">
    <property type="entry name" value="Nuclear Hormone Receptor family"/>
    <property type="match status" value="1"/>
</dbReference>
<dbReference type="PROSITE" id="PS51843">
    <property type="entry name" value="NR_LBD"/>
    <property type="match status" value="1"/>
</dbReference>
<dbReference type="Proteomes" id="UP001196413">
    <property type="component" value="Unassembled WGS sequence"/>
</dbReference>
<keyword evidence="7 11" id="KW-0238">DNA-binding</keyword>
<dbReference type="GO" id="GO:0000978">
    <property type="term" value="F:RNA polymerase II cis-regulatory region sequence-specific DNA binding"/>
    <property type="evidence" value="ECO:0007669"/>
    <property type="project" value="InterPro"/>
</dbReference>
<accession>A0AAD5M536</accession>
<keyword evidence="10 11" id="KW-0539">Nucleus</keyword>
<keyword evidence="6 11" id="KW-0805">Transcription regulation</keyword>
<dbReference type="SUPFAM" id="SSF48508">
    <property type="entry name" value="Nuclear receptor ligand-binding domain"/>
    <property type="match status" value="1"/>
</dbReference>
<dbReference type="Gene3D" id="1.10.565.10">
    <property type="entry name" value="Retinoid X Receptor"/>
    <property type="match status" value="1"/>
</dbReference>
<dbReference type="InterPro" id="IPR013088">
    <property type="entry name" value="Znf_NHR/GATA"/>
</dbReference>
<gene>
    <name evidence="14" type="primary">NHR-32</name>
    <name evidence="14" type="ORF">KIN20_008677</name>
</gene>
<keyword evidence="15" id="KW-1185">Reference proteome</keyword>